<accession>A0A9D4JC02</accession>
<reference evidence="1" key="1">
    <citation type="journal article" date="2019" name="bioRxiv">
        <title>The Genome of the Zebra Mussel, Dreissena polymorpha: A Resource for Invasive Species Research.</title>
        <authorList>
            <person name="McCartney M.A."/>
            <person name="Auch B."/>
            <person name="Kono T."/>
            <person name="Mallez S."/>
            <person name="Zhang Y."/>
            <person name="Obille A."/>
            <person name="Becker A."/>
            <person name="Abrahante J.E."/>
            <person name="Garbe J."/>
            <person name="Badalamenti J.P."/>
            <person name="Herman A."/>
            <person name="Mangelson H."/>
            <person name="Liachko I."/>
            <person name="Sullivan S."/>
            <person name="Sone E.D."/>
            <person name="Koren S."/>
            <person name="Silverstein K.A.T."/>
            <person name="Beckman K.B."/>
            <person name="Gohl D.M."/>
        </authorList>
    </citation>
    <scope>NUCLEOTIDE SEQUENCE</scope>
    <source>
        <strain evidence="1">Duluth1</strain>
        <tissue evidence="1">Whole animal</tissue>
    </source>
</reference>
<organism evidence="1 2">
    <name type="scientific">Dreissena polymorpha</name>
    <name type="common">Zebra mussel</name>
    <name type="synonym">Mytilus polymorpha</name>
    <dbReference type="NCBI Taxonomy" id="45954"/>
    <lineage>
        <taxon>Eukaryota</taxon>
        <taxon>Metazoa</taxon>
        <taxon>Spiralia</taxon>
        <taxon>Lophotrochozoa</taxon>
        <taxon>Mollusca</taxon>
        <taxon>Bivalvia</taxon>
        <taxon>Autobranchia</taxon>
        <taxon>Heteroconchia</taxon>
        <taxon>Euheterodonta</taxon>
        <taxon>Imparidentia</taxon>
        <taxon>Neoheterodontei</taxon>
        <taxon>Myida</taxon>
        <taxon>Dreissenoidea</taxon>
        <taxon>Dreissenidae</taxon>
        <taxon>Dreissena</taxon>
    </lineage>
</organism>
<proteinExistence type="predicted"/>
<sequence length="55" mass="6345">MNQKQSSSRDVGISMEWDTQSMNNITAHKPAAVIILRFWHLHELGPSIYEHHNST</sequence>
<keyword evidence="2" id="KW-1185">Reference proteome</keyword>
<evidence type="ECO:0000313" key="2">
    <source>
        <dbReference type="Proteomes" id="UP000828390"/>
    </source>
</evidence>
<dbReference type="EMBL" id="JAIWYP010000007">
    <property type="protein sequence ID" value="KAH3802417.1"/>
    <property type="molecule type" value="Genomic_DNA"/>
</dbReference>
<dbReference type="AlphaFoldDB" id="A0A9D4JC02"/>
<reference evidence="1" key="2">
    <citation type="submission" date="2020-11" db="EMBL/GenBank/DDBJ databases">
        <authorList>
            <person name="McCartney M.A."/>
            <person name="Auch B."/>
            <person name="Kono T."/>
            <person name="Mallez S."/>
            <person name="Becker A."/>
            <person name="Gohl D.M."/>
            <person name="Silverstein K.A.T."/>
            <person name="Koren S."/>
            <person name="Bechman K.B."/>
            <person name="Herman A."/>
            <person name="Abrahante J.E."/>
            <person name="Garbe J."/>
        </authorList>
    </citation>
    <scope>NUCLEOTIDE SEQUENCE</scope>
    <source>
        <strain evidence="1">Duluth1</strain>
        <tissue evidence="1">Whole animal</tissue>
    </source>
</reference>
<gene>
    <name evidence="1" type="ORF">DPMN_156093</name>
</gene>
<name>A0A9D4JC02_DREPO</name>
<comment type="caution">
    <text evidence="1">The sequence shown here is derived from an EMBL/GenBank/DDBJ whole genome shotgun (WGS) entry which is preliminary data.</text>
</comment>
<evidence type="ECO:0000313" key="1">
    <source>
        <dbReference type="EMBL" id="KAH3802417.1"/>
    </source>
</evidence>
<dbReference type="Proteomes" id="UP000828390">
    <property type="component" value="Unassembled WGS sequence"/>
</dbReference>
<protein>
    <submittedName>
        <fullName evidence="1">Uncharacterized protein</fullName>
    </submittedName>
</protein>